<evidence type="ECO:0000259" key="4">
    <source>
        <dbReference type="Pfam" id="PF24181"/>
    </source>
</evidence>
<dbReference type="GO" id="GO:0005737">
    <property type="term" value="C:cytoplasm"/>
    <property type="evidence" value="ECO:0007669"/>
    <property type="project" value="TreeGrafter"/>
</dbReference>
<protein>
    <submittedName>
        <fullName evidence="5">ARM repeat-containing protein</fullName>
    </submittedName>
</protein>
<sequence>MEARNRAFQLLKPPCVKLSESALKLMGKGGNIKDVVRNLEQVRETLQKISVQKDVLNDKLADYAFFPLSHVLKQLEKLPVRAQELTLECLSILLRTAWKHHMAPELGIQLLILFSFMADQKGAKTSEELQELILQCFRAVFQTLGYEQAGQEALTNTATVPHLGKAASVILDGVSDGSSDVVQLAAIEALEAFTKALSDLDALATSFLPGIMSCLTKVLTPKAAKRSSKVLAASLDVLGYLLPRIFNDTAVRKLPETPKKRGSTTQLDQTWLKATSPQIKMALANIIKLRQHDRSNVKRALAALSVAILEQCRESLSESTSMMLENIVTLADKDDRIEKELQHLLLTDQQYAEALRSSLHYWIISLPRIMQLSDDTAKTHRMHQISLSFRLLSEQGVDMSIIETNLASNLRDSVLNAIHDPKEKRTIIEYSSEVTSLELAHLNQSHSIEFDQILASKKSQIVMVDEVSNLVRQLSQITNSFLLVQDLINGLHGSSGNVQLASLWLSLNLLRQSIEHTMAMDDILDFGSSQANQKEDLLEQVYDFSVGILTESSAVERDWRLQAIALEAIAFQASQQKLDFRNELIEALYPVLHLLGSPVPQLRDHAITCLNIVAKECGYMSSGELVVANVDYLVNAVALRLNSFDISPQAPQVLLMMVKLSGPSLLPYLDDLVDSMFAALESFHGYPKLAELLFSVLKVIVEEGVKAPLLAIEAEGEHDKHRKRPLESSYMPAVATSIADVRNYKAKVKETDVDIDTNIEAFPQRPWKEPQSMEEEAKDEPPPPSDVELPPPAPKTYSLLLNISKLTQHYLTSSSPELRTSLLALLNTTFPALAKHENSFLPLINTLWRVLLSRLEDSEAYVVVGVLNVIRAMCINAGDFMSGRISEAWPSIKRIYRTRTGKAGSRFASSRSIRPSTTKTVDFIITQQNQQLSQSSAQAHYVDAPSRIIWDSLVQLLTTIVSYVATDDEAFEDTIQMLAPVITSRTDIREALEGRNADAVWLALFRMDTSKPHHNTNAITDNASQQFSSVIPASTLGRQFALLA</sequence>
<dbReference type="AlphaFoldDB" id="A0A9P4NY64"/>
<name>A0A9P4NY64_9PEZI</name>
<comment type="caution">
    <text evidence="5">The sequence shown here is derived from an EMBL/GenBank/DDBJ whole genome shotgun (WGS) entry which is preliminary data.</text>
</comment>
<dbReference type="SUPFAM" id="SSF48371">
    <property type="entry name" value="ARM repeat"/>
    <property type="match status" value="1"/>
</dbReference>
<evidence type="ECO:0000256" key="1">
    <source>
        <dbReference type="SAM" id="Coils"/>
    </source>
</evidence>
<evidence type="ECO:0000313" key="6">
    <source>
        <dbReference type="Proteomes" id="UP000800235"/>
    </source>
</evidence>
<evidence type="ECO:0000256" key="2">
    <source>
        <dbReference type="SAM" id="MobiDB-lite"/>
    </source>
</evidence>
<feature type="domain" description="TTI1 N-terminal TPR" evidence="3">
    <location>
        <begin position="8"/>
        <end position="333"/>
    </location>
</feature>
<keyword evidence="6" id="KW-1185">Reference proteome</keyword>
<evidence type="ECO:0000259" key="3">
    <source>
        <dbReference type="Pfam" id="PF24173"/>
    </source>
</evidence>
<dbReference type="InterPro" id="IPR011989">
    <property type="entry name" value="ARM-like"/>
</dbReference>
<keyword evidence="1" id="KW-0175">Coiled coil</keyword>
<dbReference type="EMBL" id="MU007016">
    <property type="protein sequence ID" value="KAF2434605.1"/>
    <property type="molecule type" value="Genomic_DNA"/>
</dbReference>
<accession>A0A9P4NY64</accession>
<dbReference type="PANTHER" id="PTHR18460">
    <property type="entry name" value="TEL2 INTERACTING PROTEIN 1 TTI1 FAMILY MEMBER"/>
    <property type="match status" value="1"/>
</dbReference>
<dbReference type="Pfam" id="PF24181">
    <property type="entry name" value="TPR_TTI1_C"/>
    <property type="match status" value="1"/>
</dbReference>
<feature type="coiled-coil region" evidence="1">
    <location>
        <begin position="32"/>
        <end position="59"/>
    </location>
</feature>
<feature type="region of interest" description="Disordered" evidence="2">
    <location>
        <begin position="764"/>
        <end position="790"/>
    </location>
</feature>
<gene>
    <name evidence="5" type="ORF">EJ08DRAFT_657333</name>
</gene>
<dbReference type="InterPro" id="IPR057567">
    <property type="entry name" value="TPR_TTI1_C"/>
</dbReference>
<dbReference type="InterPro" id="IPR049362">
    <property type="entry name" value="TTI1_rpt"/>
</dbReference>
<feature type="domain" description="TTI1 C-terminal TPR" evidence="4">
    <location>
        <begin position="740"/>
        <end position="898"/>
    </location>
</feature>
<dbReference type="Proteomes" id="UP000800235">
    <property type="component" value="Unassembled WGS sequence"/>
</dbReference>
<dbReference type="PANTHER" id="PTHR18460:SF3">
    <property type="entry name" value="TELO2-INTERACTING PROTEIN 1 HOMOLOG"/>
    <property type="match status" value="1"/>
</dbReference>
<dbReference type="Pfam" id="PF24173">
    <property type="entry name" value="TPR_TTI1_N"/>
    <property type="match status" value="1"/>
</dbReference>
<dbReference type="Gene3D" id="1.25.10.10">
    <property type="entry name" value="Leucine-rich Repeat Variant"/>
    <property type="match status" value="2"/>
</dbReference>
<reference evidence="5" key="1">
    <citation type="journal article" date="2020" name="Stud. Mycol.">
        <title>101 Dothideomycetes genomes: a test case for predicting lifestyles and emergence of pathogens.</title>
        <authorList>
            <person name="Haridas S."/>
            <person name="Albert R."/>
            <person name="Binder M."/>
            <person name="Bloem J."/>
            <person name="Labutti K."/>
            <person name="Salamov A."/>
            <person name="Andreopoulos B."/>
            <person name="Baker S."/>
            <person name="Barry K."/>
            <person name="Bills G."/>
            <person name="Bluhm B."/>
            <person name="Cannon C."/>
            <person name="Castanera R."/>
            <person name="Culley D."/>
            <person name="Daum C."/>
            <person name="Ezra D."/>
            <person name="Gonzalez J."/>
            <person name="Henrissat B."/>
            <person name="Kuo A."/>
            <person name="Liang C."/>
            <person name="Lipzen A."/>
            <person name="Lutzoni F."/>
            <person name="Magnuson J."/>
            <person name="Mondo S."/>
            <person name="Nolan M."/>
            <person name="Ohm R."/>
            <person name="Pangilinan J."/>
            <person name="Park H.-J."/>
            <person name="Ramirez L."/>
            <person name="Alfaro M."/>
            <person name="Sun H."/>
            <person name="Tritt A."/>
            <person name="Yoshinaga Y."/>
            <person name="Zwiers L.-H."/>
            <person name="Turgeon B."/>
            <person name="Goodwin S."/>
            <person name="Spatafora J."/>
            <person name="Crous P."/>
            <person name="Grigoriev I."/>
        </authorList>
    </citation>
    <scope>NUCLEOTIDE SEQUENCE</scope>
    <source>
        <strain evidence="5">CBS 130266</strain>
    </source>
</reference>
<dbReference type="OrthoDB" id="49511at2759"/>
<dbReference type="InterPro" id="IPR052587">
    <property type="entry name" value="TELO2-interacting_protein_1"/>
</dbReference>
<dbReference type="InterPro" id="IPR057566">
    <property type="entry name" value="TPR_TTI1_N"/>
</dbReference>
<dbReference type="InterPro" id="IPR016024">
    <property type="entry name" value="ARM-type_fold"/>
</dbReference>
<organism evidence="5 6">
    <name type="scientific">Tothia fuscella</name>
    <dbReference type="NCBI Taxonomy" id="1048955"/>
    <lineage>
        <taxon>Eukaryota</taxon>
        <taxon>Fungi</taxon>
        <taxon>Dikarya</taxon>
        <taxon>Ascomycota</taxon>
        <taxon>Pezizomycotina</taxon>
        <taxon>Dothideomycetes</taxon>
        <taxon>Pleosporomycetidae</taxon>
        <taxon>Venturiales</taxon>
        <taxon>Cylindrosympodiaceae</taxon>
        <taxon>Tothia</taxon>
    </lineage>
</organism>
<proteinExistence type="predicted"/>
<evidence type="ECO:0000313" key="5">
    <source>
        <dbReference type="EMBL" id="KAF2434605.1"/>
    </source>
</evidence>
<dbReference type="Pfam" id="PF21547">
    <property type="entry name" value="TTI1"/>
    <property type="match status" value="1"/>
</dbReference>